<dbReference type="RefSeq" id="WP_274494999.1">
    <property type="nucleotide sequence ID" value="NZ_CP118166.1"/>
</dbReference>
<evidence type="ECO:0000313" key="2">
    <source>
        <dbReference type="Proteomes" id="UP001214043"/>
    </source>
</evidence>
<protein>
    <submittedName>
        <fullName evidence="1">Uncharacterized protein</fullName>
    </submittedName>
</protein>
<accession>A0AAF0CCA9</accession>
<dbReference type="Proteomes" id="UP001214043">
    <property type="component" value="Chromosome"/>
</dbReference>
<dbReference type="KEGG" id="hfl:PUV54_07510"/>
<gene>
    <name evidence="1" type="ORF">PUV54_07510</name>
</gene>
<name>A0AAF0CCA9_9PROT</name>
<sequence length="1311" mass="150007">MPQSSTRLEILEKIWLRAVSLEEEHYSEEISINQESLAEFDEELDEQYQLNHPRSYFFEIAQNRKLSLGPLIRFRIIQSVLGYTSIGKLAEARYHPEDARKYKTDKQNSENQVQALHFEDRLNANLVGKKLKTKKKSAYHVIDEAFIAWLAGEINKKLRCAEKPPIHEDDLFRLPFIGPDAPWQFEFWLKHGRKRLYDRCELLDRHRAAEFIVEQEPDDHSVRFSFLNHLNKELFAPDAVGGKNKPQVVNCYSLSSGMWGGLSALAGHIIDENKRRKSDLDCCYVPLLHRDGGRGGLSFPQILAHLRSFFEGHPSGHRFESPQSTDDINDAITFIRRSMARTPALLIFDGYFDADQNLPNTGRVISGNHTLELVARLLETPVIKPDETFDFDIFAQNRIVILSDDSLKFDRSADRRYEVLKGFDFTDLPVAQPDASAMPKIIKWQRLAFANEILGLRSSSPSLHESTSEGVFSLLSAVFACELEVCRTKDPEPVNSDKNNPTRLCQDRLGEFLRGIDRKDQLLDRLFSRLLENLAKIDEEYIFLLCVIAFAPGGVRPETLGKIFVKWRSIDLDSQLSQARELKVRNEKRSDAAQSKEAVIQLEYLARHRSDCGIAVDTKIDKFLDLLSALIRVRSEDFFEGYDDSPGRPLQTQTDGVDADTCRSRYEPTAVNFIFPELRNTIIQLTTPPNKSATQQNTTFKPEYGPIRLVAHRLLAEENLEQQTVALRSARCAKDDDIRVYRRIVATIYHTLSSLTFNDDYDAFMPFPCAIPESQIPHGAKDAWVWTAGYCFRRLLERVPEYRLSRSFSADWLKYELLLKLERPWIDQFHFSDSTMPIAADQNPTVFRSLLRDDGSPASKYNANTDRLRSIQNEHVLSIAQTEFLLGGASSLSPHWQRPKATEDDAEGTVDFPALVKAKLPWTASVKTEPAPNGLAREESDFSWSLANLRTAKRMLDIFMSNSSFEAAETLADKITEKIDGRVRFEHLTRYKYSELKRDLKDEFLHWTAGENYSRSKNNRSPLDVSSSTSSMFILDKDDNKIDGKSLSYISAIVARHAELLATKADLRHGELRLANKELSSDDKRSIREEFSDALAAFTIAEQIRLFIFDQDAFGGDYFLSGHTARTMIRTCLKLGSLSDRNDQATGDATMQGKFELMARRMADLWSRGLYRFDRERASMLVMESSILRITSESANRTELSSDESTFARCLAFLREAEVLVLTLPPASRAHMRFLLERIKVYRRAAIALENTDAVKAQTYHRLAKYDLDSLERLAKRQNLQIWNTLVDMQKKVFENDRGRLKPTPDKMHAI</sequence>
<reference evidence="1" key="1">
    <citation type="submission" date="2023-02" db="EMBL/GenBank/DDBJ databases">
        <title>Genome sequence of Hyphococcus flavus.</title>
        <authorList>
            <person name="Rong J.-C."/>
            <person name="Zhao Q."/>
            <person name="Yi M."/>
            <person name="Wu J.-Y."/>
        </authorList>
    </citation>
    <scope>NUCLEOTIDE SEQUENCE</scope>
    <source>
        <strain evidence="1">MCCC 1K03223</strain>
    </source>
</reference>
<evidence type="ECO:0000313" key="1">
    <source>
        <dbReference type="EMBL" id="WDI33040.1"/>
    </source>
</evidence>
<dbReference type="EMBL" id="CP118166">
    <property type="protein sequence ID" value="WDI33040.1"/>
    <property type="molecule type" value="Genomic_DNA"/>
</dbReference>
<organism evidence="1 2">
    <name type="scientific">Hyphococcus flavus</name>
    <dbReference type="NCBI Taxonomy" id="1866326"/>
    <lineage>
        <taxon>Bacteria</taxon>
        <taxon>Pseudomonadati</taxon>
        <taxon>Pseudomonadota</taxon>
        <taxon>Alphaproteobacteria</taxon>
        <taxon>Parvularculales</taxon>
        <taxon>Parvularculaceae</taxon>
        <taxon>Hyphococcus</taxon>
    </lineage>
</organism>
<proteinExistence type="predicted"/>
<keyword evidence="2" id="KW-1185">Reference proteome</keyword>